<reference evidence="5" key="1">
    <citation type="submission" date="2025-08" db="UniProtKB">
        <authorList>
            <consortium name="Ensembl"/>
        </authorList>
    </citation>
    <scope>IDENTIFICATION</scope>
</reference>
<dbReference type="Ensembl" id="ENSPTIT00000026512.1">
    <property type="protein sequence ID" value="ENSPTIP00000022108.1"/>
    <property type="gene ID" value="ENSPTIG00000019007.1"/>
</dbReference>
<dbReference type="Proteomes" id="UP000675900">
    <property type="component" value="Unassembled WGS sequence"/>
</dbReference>
<accession>A0A8C9KQH7</accession>
<dbReference type="Gene3D" id="2.30.29.30">
    <property type="entry name" value="Pleckstrin-homology domain (PH domain)/Phosphotyrosine-binding domain (PTB)"/>
    <property type="match status" value="1"/>
</dbReference>
<dbReference type="CDD" id="cd13249">
    <property type="entry name" value="PH_rhotekin2"/>
    <property type="match status" value="1"/>
</dbReference>
<sequence>MYVLFLSILRGTKYNLLAHTTLTLESAEDSFKTHNLSINGNEESSFWLPLYGNMCCRLVAQPACVAKDAFAGFLHQQQMVESLISWRRLYCVLRGGKLYCFYTPEEIEAKVEPTLVTDDILNSFILFENSLQGIHFTLSETRIRAMDKDAKKKIHNFSVINPVAGQSVTHIFAVDSREDLQKWMEAFWQHFFDLSQWKHCCEELMKIEIMSPRKPPLFLTKEATSVYHDMSIDSPIKLESLTETIQKKIEETNGQFLIGQQEEPSPPLWASLFDGNHEVVIQKKVLSPRRAPLPPSDKAPFSLKTQSNTDQLVKDNWEKTSVSWASPLDTKLSTLMHHLQKPMAAPRKLLPARKNNLTDGELTDTKTNFEAKPVPAPRQKSIKDILDPRSWLQAQV</sequence>
<dbReference type="FunFam" id="2.30.29.30:FF:000274">
    <property type="entry name" value="Rhotekin 2"/>
    <property type="match status" value="1"/>
</dbReference>
<organism evidence="5 6">
    <name type="scientific">Panthera tigris altaica</name>
    <name type="common">Siberian tiger</name>
    <dbReference type="NCBI Taxonomy" id="74533"/>
    <lineage>
        <taxon>Eukaryota</taxon>
        <taxon>Metazoa</taxon>
        <taxon>Chordata</taxon>
        <taxon>Craniata</taxon>
        <taxon>Vertebrata</taxon>
        <taxon>Euteleostomi</taxon>
        <taxon>Mammalia</taxon>
        <taxon>Eutheria</taxon>
        <taxon>Laurasiatheria</taxon>
        <taxon>Carnivora</taxon>
        <taxon>Feliformia</taxon>
        <taxon>Felidae</taxon>
        <taxon>Pantherinae</taxon>
        <taxon>Panthera</taxon>
    </lineage>
</organism>
<dbReference type="GO" id="GO:0030097">
    <property type="term" value="P:hemopoiesis"/>
    <property type="evidence" value="ECO:0007669"/>
    <property type="project" value="TreeGrafter"/>
</dbReference>
<proteinExistence type="predicted"/>
<dbReference type="PROSITE" id="PS50003">
    <property type="entry name" value="PH_DOMAIN"/>
    <property type="match status" value="1"/>
</dbReference>
<dbReference type="PANTHER" id="PTHR21538:SF21">
    <property type="entry name" value="RHOTEKIN-2"/>
    <property type="match status" value="1"/>
</dbReference>
<keyword evidence="1" id="KW-0175">Coiled coil</keyword>
<reference evidence="5" key="2">
    <citation type="submission" date="2025-09" db="UniProtKB">
        <authorList>
            <consortium name="Ensembl"/>
        </authorList>
    </citation>
    <scope>IDENTIFICATION</scope>
</reference>
<evidence type="ECO:0000313" key="5">
    <source>
        <dbReference type="Ensembl" id="ENSPTIP00000022108.1"/>
    </source>
</evidence>
<gene>
    <name evidence="5" type="primary">RTKN2</name>
</gene>
<dbReference type="GO" id="GO:0008284">
    <property type="term" value="P:positive regulation of cell population proliferation"/>
    <property type="evidence" value="ECO:0007669"/>
    <property type="project" value="TreeGrafter"/>
</dbReference>
<dbReference type="SMART" id="SM00233">
    <property type="entry name" value="PH"/>
    <property type="match status" value="1"/>
</dbReference>
<dbReference type="SUPFAM" id="SSF50729">
    <property type="entry name" value="PH domain-like"/>
    <property type="match status" value="1"/>
</dbReference>
<dbReference type="AlphaFoldDB" id="A0A8C9KQH7"/>
<keyword evidence="6" id="KW-1185">Reference proteome</keyword>
<evidence type="ECO:0000256" key="3">
    <source>
        <dbReference type="ARBA" id="ARBA00080445"/>
    </source>
</evidence>
<protein>
    <recommendedName>
        <fullName evidence="2">Rhotekin-2</fullName>
    </recommendedName>
    <alternativeName>
        <fullName evidence="3">Pleckstrin homology domain-containing family K member 1</fullName>
    </alternativeName>
</protein>
<dbReference type="InterPro" id="IPR051364">
    <property type="entry name" value="Cytokinesis/Rho-signaling"/>
</dbReference>
<dbReference type="GeneTree" id="ENSGT00940000157470"/>
<dbReference type="PANTHER" id="PTHR21538">
    <property type="entry name" value="ANILLIN/RHOTEKIN RTKN"/>
    <property type="match status" value="1"/>
</dbReference>
<evidence type="ECO:0000256" key="1">
    <source>
        <dbReference type="ARBA" id="ARBA00023054"/>
    </source>
</evidence>
<evidence type="ECO:0000256" key="2">
    <source>
        <dbReference type="ARBA" id="ARBA00073776"/>
    </source>
</evidence>
<dbReference type="InterPro" id="IPR001849">
    <property type="entry name" value="PH_domain"/>
</dbReference>
<evidence type="ECO:0000313" key="6">
    <source>
        <dbReference type="Proteomes" id="UP000675900"/>
    </source>
</evidence>
<feature type="domain" description="PH" evidence="4">
    <location>
        <begin position="67"/>
        <end position="192"/>
    </location>
</feature>
<dbReference type="Pfam" id="PF00169">
    <property type="entry name" value="PH"/>
    <property type="match status" value="1"/>
</dbReference>
<evidence type="ECO:0000259" key="4">
    <source>
        <dbReference type="PROSITE" id="PS50003"/>
    </source>
</evidence>
<dbReference type="InterPro" id="IPR011993">
    <property type="entry name" value="PH-like_dom_sf"/>
</dbReference>
<name>A0A8C9KQH7_PANTA</name>